<reference evidence="1" key="2">
    <citation type="submission" date="2013-11" db="EMBL/GenBank/DDBJ databases">
        <title>The Genome Sequence of Phytophthora parasitica CJ02B3.</title>
        <authorList>
            <consortium name="The Broad Institute Genomics Platform"/>
            <person name="Russ C."/>
            <person name="Tyler B."/>
            <person name="Panabieres F."/>
            <person name="Shan W."/>
            <person name="Tripathy S."/>
            <person name="Grunwald N."/>
            <person name="Machado M."/>
            <person name="Johnson C.S."/>
            <person name="Arredondo F."/>
            <person name="Hong C."/>
            <person name="Coffey M."/>
            <person name="Young S.K."/>
            <person name="Zeng Q."/>
            <person name="Gargeya S."/>
            <person name="Fitzgerald M."/>
            <person name="Abouelleil A."/>
            <person name="Alvarado L."/>
            <person name="Chapman S.B."/>
            <person name="Gainer-Dewar J."/>
            <person name="Goldberg J."/>
            <person name="Griggs A."/>
            <person name="Gujja S."/>
            <person name="Hansen M."/>
            <person name="Howarth C."/>
            <person name="Imamovic A."/>
            <person name="Ireland A."/>
            <person name="Larimer J."/>
            <person name="McCowan C."/>
            <person name="Murphy C."/>
            <person name="Pearson M."/>
            <person name="Poon T.W."/>
            <person name="Priest M."/>
            <person name="Roberts A."/>
            <person name="Saif S."/>
            <person name="Shea T."/>
            <person name="Sykes S."/>
            <person name="Wortman J."/>
            <person name="Nusbaum C."/>
            <person name="Birren B."/>
        </authorList>
    </citation>
    <scope>NUCLEOTIDE SEQUENCE [LARGE SCALE GENOMIC DNA]</scope>
    <source>
        <strain evidence="1">CJ02B3</strain>
    </source>
</reference>
<evidence type="ECO:0000313" key="5">
    <source>
        <dbReference type="Proteomes" id="UP000053864"/>
    </source>
</evidence>
<dbReference type="Proteomes" id="UP000053236">
    <property type="component" value="Unassembled WGS sequence"/>
</dbReference>
<dbReference type="AlphaFoldDB" id="W2J8K7"/>
<protein>
    <submittedName>
        <fullName evidence="2">Uncharacterized protein</fullName>
    </submittedName>
</protein>
<dbReference type="Proteomes" id="UP000054423">
    <property type="component" value="Unassembled WGS sequence"/>
</dbReference>
<dbReference type="Proteomes" id="UP000054532">
    <property type="component" value="Unassembled WGS sequence"/>
</dbReference>
<dbReference type="EMBL" id="KI692418">
    <property type="protein sequence ID" value="ETM48349.1"/>
    <property type="molecule type" value="Genomic_DNA"/>
</dbReference>
<name>W2J8K7_PHYNI</name>
<organism evidence="2 5">
    <name type="scientific">Phytophthora nicotianae</name>
    <name type="common">Potato buckeye rot agent</name>
    <name type="synonym">Phytophthora parasitica</name>
    <dbReference type="NCBI Taxonomy" id="4792"/>
    <lineage>
        <taxon>Eukaryota</taxon>
        <taxon>Sar</taxon>
        <taxon>Stramenopiles</taxon>
        <taxon>Oomycota</taxon>
        <taxon>Peronosporomycetes</taxon>
        <taxon>Peronosporales</taxon>
        <taxon>Peronosporaceae</taxon>
        <taxon>Phytophthora</taxon>
    </lineage>
</organism>
<evidence type="ECO:0000313" key="2">
    <source>
        <dbReference type="EMBL" id="ETL41968.1"/>
    </source>
</evidence>
<dbReference type="EMBL" id="KI685872">
    <property type="protein sequence ID" value="ETK88571.1"/>
    <property type="molecule type" value="Genomic_DNA"/>
</dbReference>
<dbReference type="EMBL" id="KI672468">
    <property type="protein sequence ID" value="ETL41968.1"/>
    <property type="molecule type" value="Genomic_DNA"/>
</dbReference>
<proteinExistence type="predicted"/>
<sequence length="62" mass="6962">MADKRILKHPSTKVACSFISAPVGFEVVPEIGVQNKQPRYDHQQIPRVIVSKCRGFAPTKTR</sequence>
<evidence type="ECO:0000313" key="3">
    <source>
        <dbReference type="EMBL" id="ETL95123.1"/>
    </source>
</evidence>
<reference evidence="2 5" key="3">
    <citation type="submission" date="2013-11" db="EMBL/GenBank/DDBJ databases">
        <title>The Genome Sequence of Phytophthora parasitica CJ05E6.</title>
        <authorList>
            <consortium name="The Broad Institute Genomics Platform"/>
            <person name="Russ C."/>
            <person name="Tyler B."/>
            <person name="Panabieres F."/>
            <person name="Shan W."/>
            <person name="Tripathy S."/>
            <person name="Grunwald N."/>
            <person name="Machado M."/>
            <person name="Johnson C.S."/>
            <person name="Arredondo F."/>
            <person name="Hong C."/>
            <person name="Coffey M."/>
            <person name="Young S.K."/>
            <person name="Zeng Q."/>
            <person name="Gargeya S."/>
            <person name="Fitzgerald M."/>
            <person name="Abouelleil A."/>
            <person name="Alvarado L."/>
            <person name="Chapman S.B."/>
            <person name="Gainer-Dewar J."/>
            <person name="Goldberg J."/>
            <person name="Griggs A."/>
            <person name="Gujja S."/>
            <person name="Hansen M."/>
            <person name="Howarth C."/>
            <person name="Imamovic A."/>
            <person name="Ireland A."/>
            <person name="Larimer J."/>
            <person name="McCowan C."/>
            <person name="Murphy C."/>
            <person name="Pearson M."/>
            <person name="Poon T.W."/>
            <person name="Priest M."/>
            <person name="Roberts A."/>
            <person name="Saif S."/>
            <person name="Shea T."/>
            <person name="Sykes S."/>
            <person name="Wortman J."/>
            <person name="Nusbaum C."/>
            <person name="Birren B."/>
        </authorList>
    </citation>
    <scope>NUCLEOTIDE SEQUENCE [LARGE SCALE GENOMIC DNA]</scope>
    <source>
        <strain evidence="2 5">CJ05E6</strain>
    </source>
</reference>
<accession>W2J8K7</accession>
<gene>
    <name evidence="4" type="ORF">L914_07100</name>
    <name evidence="1" type="ORF">L915_07190</name>
    <name evidence="2" type="ORF">L916_07138</name>
    <name evidence="3" type="ORF">L917_07027</name>
</gene>
<reference evidence="3" key="1">
    <citation type="submission" date="2013-11" db="EMBL/GenBank/DDBJ databases">
        <title>The Genome Sequence of Phytophthora parasitica CHvinca01.</title>
        <authorList>
            <consortium name="The Broad Institute Genomics Platform"/>
            <person name="Russ C."/>
            <person name="Tyler B."/>
            <person name="Panabieres F."/>
            <person name="Shan W."/>
            <person name="Tripathy S."/>
            <person name="Grunwald N."/>
            <person name="Machado M."/>
            <person name="Johnson C.S."/>
            <person name="Arredondo F."/>
            <person name="Hong C."/>
            <person name="Coffey M."/>
            <person name="Young S.K."/>
            <person name="Zeng Q."/>
            <person name="Gargeya S."/>
            <person name="Fitzgerald M."/>
            <person name="Abouelleil A."/>
            <person name="Alvarado L."/>
            <person name="Chapman S.B."/>
            <person name="Gainer-Dewar J."/>
            <person name="Goldberg J."/>
            <person name="Griggs A."/>
            <person name="Gujja S."/>
            <person name="Hansen M."/>
            <person name="Howarth C."/>
            <person name="Imamovic A."/>
            <person name="Ireland A."/>
            <person name="Larimer J."/>
            <person name="McCowan C."/>
            <person name="Murphy C."/>
            <person name="Pearson M."/>
            <person name="Poon T.W."/>
            <person name="Priest M."/>
            <person name="Roberts A."/>
            <person name="Saif S."/>
            <person name="Shea T."/>
            <person name="Sykes S."/>
            <person name="Wortman J."/>
            <person name="Nusbaum C."/>
            <person name="Birren B."/>
        </authorList>
    </citation>
    <scope>NUCLEOTIDE SEQUENCE [LARGE SCALE GENOMIC DNA]</scope>
    <source>
        <strain evidence="3">CHvinca01</strain>
    </source>
</reference>
<reference evidence="4" key="4">
    <citation type="submission" date="2013-11" db="EMBL/GenBank/DDBJ databases">
        <title>The Genome Sequence of Phytophthora parasitica IAC_01/95.</title>
        <authorList>
            <consortium name="The Broad Institute Genomics Platform"/>
            <person name="Russ C."/>
            <person name="Tyler B."/>
            <person name="Panabieres F."/>
            <person name="Shan W."/>
            <person name="Tripathy S."/>
            <person name="Grunwald N."/>
            <person name="Machado M."/>
            <person name="Johnson C.S."/>
            <person name="Arredondo F."/>
            <person name="Hong C."/>
            <person name="Coffey M."/>
            <person name="Young S.K."/>
            <person name="Zeng Q."/>
            <person name="Gargeya S."/>
            <person name="Fitzgerald M."/>
            <person name="Abouelleil A."/>
            <person name="Alvarado L."/>
            <person name="Chapman S.B."/>
            <person name="Gainer-Dewar J."/>
            <person name="Goldberg J."/>
            <person name="Griggs A."/>
            <person name="Gujja S."/>
            <person name="Hansen M."/>
            <person name="Howarth C."/>
            <person name="Imamovic A."/>
            <person name="Ireland A."/>
            <person name="Larimer J."/>
            <person name="McCowan C."/>
            <person name="Murphy C."/>
            <person name="Pearson M."/>
            <person name="Poon T.W."/>
            <person name="Priest M."/>
            <person name="Roberts A."/>
            <person name="Saif S."/>
            <person name="Shea T."/>
            <person name="Sykes S."/>
            <person name="Wortman J."/>
            <person name="Nusbaum C."/>
            <person name="Birren B."/>
        </authorList>
    </citation>
    <scope>NUCLEOTIDE SEQUENCE [LARGE SCALE GENOMIC DNA]</scope>
    <source>
        <strain evidence="4">IAC_01/95</strain>
    </source>
</reference>
<dbReference type="Proteomes" id="UP000053864">
    <property type="component" value="Unassembled WGS sequence"/>
</dbReference>
<dbReference type="EMBL" id="KI679190">
    <property type="protein sequence ID" value="ETL95123.1"/>
    <property type="molecule type" value="Genomic_DNA"/>
</dbReference>
<evidence type="ECO:0000313" key="1">
    <source>
        <dbReference type="EMBL" id="ETK88571.1"/>
    </source>
</evidence>
<evidence type="ECO:0000313" key="4">
    <source>
        <dbReference type="EMBL" id="ETM48349.1"/>
    </source>
</evidence>